<dbReference type="Proteomes" id="UP000263486">
    <property type="component" value="Unassembled WGS sequence"/>
</dbReference>
<dbReference type="InterPro" id="IPR003409">
    <property type="entry name" value="MORN"/>
</dbReference>
<evidence type="ECO:0000256" key="1">
    <source>
        <dbReference type="ARBA" id="ARBA00022737"/>
    </source>
</evidence>
<name>A0ABX9KDA2_9FUSO</name>
<evidence type="ECO:0000313" key="3">
    <source>
        <dbReference type="Proteomes" id="UP000263486"/>
    </source>
</evidence>
<proteinExistence type="predicted"/>
<dbReference type="Gene3D" id="2.20.110.10">
    <property type="entry name" value="Histone H3 K4-specific methyltransferase SET7/9 N-terminal domain"/>
    <property type="match status" value="1"/>
</dbReference>
<dbReference type="SUPFAM" id="SSF82185">
    <property type="entry name" value="Histone H3 K4-specific methyltransferase SET7/9 N-terminal domain"/>
    <property type="match status" value="1"/>
</dbReference>
<protein>
    <recommendedName>
        <fullName evidence="4">MORN repeat protein</fullName>
    </recommendedName>
</protein>
<sequence length="71" mass="8389">MKIGKSTNQEQLHYKNGVYYEINKETPYTGKVIGYYENGQIRAKSNWKDGKRNGEGIYYYENGQIKDIKKF</sequence>
<keyword evidence="3" id="KW-1185">Reference proteome</keyword>
<accession>A0ABX9KDA2</accession>
<dbReference type="Pfam" id="PF02493">
    <property type="entry name" value="MORN"/>
    <property type="match status" value="1"/>
</dbReference>
<evidence type="ECO:0000313" key="2">
    <source>
        <dbReference type="EMBL" id="REI39507.1"/>
    </source>
</evidence>
<dbReference type="EMBL" id="QUAJ01000042">
    <property type="protein sequence ID" value="REI39507.1"/>
    <property type="molecule type" value="Genomic_DNA"/>
</dbReference>
<dbReference type="RefSeq" id="WP_114643614.1">
    <property type="nucleotide sequence ID" value="NZ_JAACIO010000040.1"/>
</dbReference>
<keyword evidence="1" id="KW-0677">Repeat</keyword>
<reference evidence="2 3" key="1">
    <citation type="submission" date="2018-08" db="EMBL/GenBank/DDBJ databases">
        <title>Draft genome sequence of Psychrilyobacter sp. strain SD5 isolated from Black Sea water.</title>
        <authorList>
            <person name="Yadav S."/>
            <person name="Villanueva L."/>
            <person name="Damste J.S.S."/>
        </authorList>
    </citation>
    <scope>NUCLEOTIDE SEQUENCE [LARGE SCALE GENOMIC DNA]</scope>
    <source>
        <strain evidence="2 3">SD5</strain>
    </source>
</reference>
<gene>
    <name evidence="2" type="ORF">DYH56_14650</name>
</gene>
<evidence type="ECO:0008006" key="4">
    <source>
        <dbReference type="Google" id="ProtNLM"/>
    </source>
</evidence>
<organism evidence="2 3">
    <name type="scientific">Psychrilyobacter piezotolerans</name>
    <dbReference type="NCBI Taxonomy" id="2293438"/>
    <lineage>
        <taxon>Bacteria</taxon>
        <taxon>Fusobacteriati</taxon>
        <taxon>Fusobacteriota</taxon>
        <taxon>Fusobacteriia</taxon>
        <taxon>Fusobacteriales</taxon>
        <taxon>Fusobacteriaceae</taxon>
        <taxon>Psychrilyobacter</taxon>
    </lineage>
</organism>
<comment type="caution">
    <text evidence="2">The sequence shown here is derived from an EMBL/GenBank/DDBJ whole genome shotgun (WGS) entry which is preliminary data.</text>
</comment>